<dbReference type="GO" id="GO:0004725">
    <property type="term" value="F:protein tyrosine phosphatase activity"/>
    <property type="evidence" value="ECO:0007669"/>
    <property type="project" value="UniProtKB-EC"/>
</dbReference>
<gene>
    <name evidence="7" type="ORF">ACG33_09255</name>
</gene>
<reference evidence="7 8" key="1">
    <citation type="submission" date="2015-06" db="EMBL/GenBank/DDBJ databases">
        <title>A Comprehensive Approach to Explore the Metabolic and Phylogenetic Diversity of Bacterial Steroid Degradation in the Environment: Testosterone as an Example.</title>
        <authorList>
            <person name="Yang F.-C."/>
            <person name="Chen Y.-L."/>
            <person name="Yu C.-P."/>
            <person name="Tang S.-L."/>
            <person name="Wang P.-H."/>
            <person name="Ismail W."/>
            <person name="Wang C.-H."/>
            <person name="Yang C.-Y."/>
            <person name="Chiang Y.-R."/>
        </authorList>
    </citation>
    <scope>NUCLEOTIDE SEQUENCE [LARGE SCALE GENOMIC DNA]</scope>
    <source>
        <strain evidence="7 8">DSM 18526</strain>
    </source>
</reference>
<evidence type="ECO:0000256" key="2">
    <source>
        <dbReference type="ARBA" id="ARBA00013064"/>
    </source>
</evidence>
<dbReference type="Gene3D" id="3.40.50.2300">
    <property type="match status" value="1"/>
</dbReference>
<dbReference type="InterPro" id="IPR023485">
    <property type="entry name" value="Ptyr_pPase"/>
</dbReference>
<dbReference type="FunFam" id="3.40.50.2300:FF:000113">
    <property type="entry name" value="Low molecular weight protein-tyrosine-phosphatase"/>
    <property type="match status" value="1"/>
</dbReference>
<feature type="active site" description="Proton donor" evidence="5">
    <location>
        <position position="124"/>
    </location>
</feature>
<evidence type="ECO:0000256" key="3">
    <source>
        <dbReference type="ARBA" id="ARBA00022801"/>
    </source>
</evidence>
<dbReference type="SMART" id="SM00226">
    <property type="entry name" value="LMWPc"/>
    <property type="match status" value="1"/>
</dbReference>
<dbReference type="RefSeq" id="WP_066920607.1">
    <property type="nucleotide sequence ID" value="NZ_CP011971.1"/>
</dbReference>
<dbReference type="PANTHER" id="PTHR11717">
    <property type="entry name" value="LOW MOLECULAR WEIGHT PROTEIN TYROSINE PHOSPHATASE"/>
    <property type="match status" value="1"/>
</dbReference>
<proteinExistence type="inferred from homology"/>
<sequence>MKILFVCMGNICRSPSAEGVFRHVLGTRAPQLRVEIDSAGTHDYHIGSPPDRRSIAAALRRGIDLSALRARSVRDEDFFYYDLILAMDEENLRALRARAPAASLQRIRLMMEFAPTAFARHVPDPYYGGAQGFEEVLDLLEEAAEGLLQDLLSRGHG</sequence>
<dbReference type="Proteomes" id="UP000070250">
    <property type="component" value="Chromosome"/>
</dbReference>
<evidence type="ECO:0000259" key="6">
    <source>
        <dbReference type="SMART" id="SM00226"/>
    </source>
</evidence>
<feature type="active site" description="Nucleophile" evidence="5">
    <location>
        <position position="7"/>
    </location>
</feature>
<comment type="similarity">
    <text evidence="1">Belongs to the low molecular weight phosphotyrosine protein phosphatase family.</text>
</comment>
<keyword evidence="4" id="KW-0904">Protein phosphatase</keyword>
<dbReference type="InterPro" id="IPR017867">
    <property type="entry name" value="Tyr_phospatase_low_mol_wt"/>
</dbReference>
<feature type="active site" description="Nucleophile" evidence="5">
    <location>
        <position position="13"/>
    </location>
</feature>
<evidence type="ECO:0000313" key="7">
    <source>
        <dbReference type="EMBL" id="AMN47277.1"/>
    </source>
</evidence>
<dbReference type="KEGG" id="sdf:ACG33_09255"/>
<keyword evidence="8" id="KW-1185">Reference proteome</keyword>
<dbReference type="PANTHER" id="PTHR11717:SF7">
    <property type="entry name" value="LOW MOLECULAR WEIGHT PHOSPHOTYROSINE PROTEIN PHOSPHATASE"/>
    <property type="match status" value="1"/>
</dbReference>
<accession>A0A127FA36</accession>
<dbReference type="EC" id="3.1.3.48" evidence="2"/>
<protein>
    <recommendedName>
        <fullName evidence="2">protein-tyrosine-phosphatase</fullName>
        <ecNumber evidence="2">3.1.3.48</ecNumber>
    </recommendedName>
</protein>
<dbReference type="InterPro" id="IPR036196">
    <property type="entry name" value="Ptyr_pPase_sf"/>
</dbReference>
<dbReference type="EMBL" id="CP011971">
    <property type="protein sequence ID" value="AMN47277.1"/>
    <property type="molecule type" value="Genomic_DNA"/>
</dbReference>
<dbReference type="SUPFAM" id="SSF52788">
    <property type="entry name" value="Phosphotyrosine protein phosphatases I"/>
    <property type="match status" value="1"/>
</dbReference>
<dbReference type="STRING" id="465721.ACG33_09255"/>
<organism evidence="7 8">
    <name type="scientific">Steroidobacter denitrificans</name>
    <dbReference type="NCBI Taxonomy" id="465721"/>
    <lineage>
        <taxon>Bacteria</taxon>
        <taxon>Pseudomonadati</taxon>
        <taxon>Pseudomonadota</taxon>
        <taxon>Gammaproteobacteria</taxon>
        <taxon>Steroidobacterales</taxon>
        <taxon>Steroidobacteraceae</taxon>
        <taxon>Steroidobacter</taxon>
    </lineage>
</organism>
<dbReference type="Pfam" id="PF01451">
    <property type="entry name" value="LMWPc"/>
    <property type="match status" value="1"/>
</dbReference>
<dbReference type="PATRIC" id="fig|465721.4.peg.1968"/>
<dbReference type="InterPro" id="IPR050438">
    <property type="entry name" value="LMW_PTPase"/>
</dbReference>
<evidence type="ECO:0000256" key="1">
    <source>
        <dbReference type="ARBA" id="ARBA00011063"/>
    </source>
</evidence>
<feature type="domain" description="Phosphotyrosine protein phosphatase I" evidence="6">
    <location>
        <begin position="1"/>
        <end position="150"/>
    </location>
</feature>
<evidence type="ECO:0000313" key="8">
    <source>
        <dbReference type="Proteomes" id="UP000070250"/>
    </source>
</evidence>
<evidence type="ECO:0000256" key="5">
    <source>
        <dbReference type="PIRSR" id="PIRSR617867-1"/>
    </source>
</evidence>
<dbReference type="PRINTS" id="PR00719">
    <property type="entry name" value="LMWPTPASE"/>
</dbReference>
<name>A0A127FA36_STEDE</name>
<dbReference type="CDD" id="cd16343">
    <property type="entry name" value="LMWPTP"/>
    <property type="match status" value="1"/>
</dbReference>
<evidence type="ECO:0000256" key="4">
    <source>
        <dbReference type="ARBA" id="ARBA00022912"/>
    </source>
</evidence>
<dbReference type="AlphaFoldDB" id="A0A127FA36"/>
<keyword evidence="3" id="KW-0378">Hydrolase</keyword>